<feature type="transmembrane region" description="Helical" evidence="1">
    <location>
        <begin position="162"/>
        <end position="184"/>
    </location>
</feature>
<organism evidence="2 3">
    <name type="scientific">Elysia marginata</name>
    <dbReference type="NCBI Taxonomy" id="1093978"/>
    <lineage>
        <taxon>Eukaryota</taxon>
        <taxon>Metazoa</taxon>
        <taxon>Spiralia</taxon>
        <taxon>Lophotrochozoa</taxon>
        <taxon>Mollusca</taxon>
        <taxon>Gastropoda</taxon>
        <taxon>Heterobranchia</taxon>
        <taxon>Euthyneura</taxon>
        <taxon>Panpulmonata</taxon>
        <taxon>Sacoglossa</taxon>
        <taxon>Placobranchoidea</taxon>
        <taxon>Plakobranchidae</taxon>
        <taxon>Elysia</taxon>
    </lineage>
</organism>
<dbReference type="PANTHER" id="PTHR37919">
    <property type="entry name" value="PROTEIN CBG05606"/>
    <property type="match status" value="1"/>
</dbReference>
<proteinExistence type="predicted"/>
<feature type="transmembrane region" description="Helical" evidence="1">
    <location>
        <begin position="34"/>
        <end position="57"/>
    </location>
</feature>
<name>A0AAV4HSU9_9GAST</name>
<keyword evidence="1" id="KW-0472">Membrane</keyword>
<evidence type="ECO:0000313" key="2">
    <source>
        <dbReference type="EMBL" id="GFS00473.1"/>
    </source>
</evidence>
<dbReference type="EMBL" id="BMAT01009181">
    <property type="protein sequence ID" value="GFS00473.1"/>
    <property type="molecule type" value="Genomic_DNA"/>
</dbReference>
<protein>
    <submittedName>
        <fullName evidence="2">Emopamil-binding protein</fullName>
    </submittedName>
</protein>
<accession>A0AAV4HSU9</accession>
<gene>
    <name evidence="2" type="ORF">ElyMa_004555900</name>
</gene>
<dbReference type="AlphaFoldDB" id="A0AAV4HSU9"/>
<evidence type="ECO:0000256" key="1">
    <source>
        <dbReference type="SAM" id="Phobius"/>
    </source>
</evidence>
<keyword evidence="3" id="KW-1185">Reference proteome</keyword>
<reference evidence="2 3" key="1">
    <citation type="journal article" date="2021" name="Elife">
        <title>Chloroplast acquisition without the gene transfer in kleptoplastic sea slugs, Plakobranchus ocellatus.</title>
        <authorList>
            <person name="Maeda T."/>
            <person name="Takahashi S."/>
            <person name="Yoshida T."/>
            <person name="Shimamura S."/>
            <person name="Takaki Y."/>
            <person name="Nagai Y."/>
            <person name="Toyoda A."/>
            <person name="Suzuki Y."/>
            <person name="Arimoto A."/>
            <person name="Ishii H."/>
            <person name="Satoh N."/>
            <person name="Nishiyama T."/>
            <person name="Hasebe M."/>
            <person name="Maruyama T."/>
            <person name="Minagawa J."/>
            <person name="Obokata J."/>
            <person name="Shigenobu S."/>
        </authorList>
    </citation>
    <scope>NUCLEOTIDE SEQUENCE [LARGE SCALE GENOMIC DNA]</scope>
</reference>
<feature type="transmembrane region" description="Helical" evidence="1">
    <location>
        <begin position="91"/>
        <end position="112"/>
    </location>
</feature>
<keyword evidence="1" id="KW-1133">Transmembrane helix</keyword>
<dbReference type="Proteomes" id="UP000762676">
    <property type="component" value="Unassembled WGS sequence"/>
</dbReference>
<comment type="caution">
    <text evidence="2">The sequence shown here is derived from an EMBL/GenBank/DDBJ whole genome shotgun (WGS) entry which is preliminary data.</text>
</comment>
<feature type="transmembrane region" description="Helical" evidence="1">
    <location>
        <begin position="124"/>
        <end position="142"/>
    </location>
</feature>
<sequence length="268" mass="30555">MAKSGTTRDSVAEDEQVSMSYSKEKQVSRSPNQLPAWIVAWFYATAVICTWDASFIVCRPYSMPGQSLAWIWYLYKYYVTVDQRYSDIGDAYVYAQSLLNYAEVLLNVIALIMHYRQSKHTVPTAFMVSVMTMWKTVLYFLMFSDLCTGSEYRRGNTLVQEIFILVIPNIFWISLPSAAMIQLWSYITPVEKSTSYGSWENGEALSNDCFSESRSQQRGLKREVLRGPGSGFVQSGKATEDISEINSLSWTYCMRQRTGQAKSAKGKN</sequence>
<dbReference type="PANTHER" id="PTHR37919:SF2">
    <property type="entry name" value="EXPERA DOMAIN-CONTAINING PROTEIN"/>
    <property type="match status" value="1"/>
</dbReference>
<keyword evidence="1" id="KW-0812">Transmembrane</keyword>
<evidence type="ECO:0000313" key="3">
    <source>
        <dbReference type="Proteomes" id="UP000762676"/>
    </source>
</evidence>